<evidence type="ECO:0000313" key="2">
    <source>
        <dbReference type="Proteomes" id="UP000499080"/>
    </source>
</evidence>
<accession>A0A4Y2A2Q8</accession>
<keyword evidence="2" id="KW-1185">Reference proteome</keyword>
<reference evidence="1 2" key="1">
    <citation type="journal article" date="2019" name="Sci. Rep.">
        <title>Orb-weaving spider Araneus ventricosus genome elucidates the spidroin gene catalogue.</title>
        <authorList>
            <person name="Kono N."/>
            <person name="Nakamura H."/>
            <person name="Ohtoshi R."/>
            <person name="Moran D.A.P."/>
            <person name="Shinohara A."/>
            <person name="Yoshida Y."/>
            <person name="Fujiwara M."/>
            <person name="Mori M."/>
            <person name="Tomita M."/>
            <person name="Arakawa K."/>
        </authorList>
    </citation>
    <scope>NUCLEOTIDE SEQUENCE [LARGE SCALE GENOMIC DNA]</scope>
</reference>
<proteinExistence type="predicted"/>
<name>A0A4Y2A2Q8_ARAVE</name>
<organism evidence="1 2">
    <name type="scientific">Araneus ventricosus</name>
    <name type="common">Orbweaver spider</name>
    <name type="synonym">Epeira ventricosa</name>
    <dbReference type="NCBI Taxonomy" id="182803"/>
    <lineage>
        <taxon>Eukaryota</taxon>
        <taxon>Metazoa</taxon>
        <taxon>Ecdysozoa</taxon>
        <taxon>Arthropoda</taxon>
        <taxon>Chelicerata</taxon>
        <taxon>Arachnida</taxon>
        <taxon>Araneae</taxon>
        <taxon>Araneomorphae</taxon>
        <taxon>Entelegynae</taxon>
        <taxon>Araneoidea</taxon>
        <taxon>Araneidae</taxon>
        <taxon>Araneus</taxon>
    </lineage>
</organism>
<sequence length="90" mass="10326">MRSQWLSGSVSELRPEDRKIGTRFCERSGVQIKSGVKHPSADVVRKFEKLFQLSCCLRRLDHKSKLPDPSQKMSCVALKRKNSKKLILVN</sequence>
<protein>
    <submittedName>
        <fullName evidence="1">Uncharacterized protein</fullName>
    </submittedName>
</protein>
<dbReference type="EMBL" id="BGPR01000004">
    <property type="protein sequence ID" value="GBL73655.1"/>
    <property type="molecule type" value="Genomic_DNA"/>
</dbReference>
<comment type="caution">
    <text evidence="1">The sequence shown here is derived from an EMBL/GenBank/DDBJ whole genome shotgun (WGS) entry which is preliminary data.</text>
</comment>
<evidence type="ECO:0000313" key="1">
    <source>
        <dbReference type="EMBL" id="GBL73655.1"/>
    </source>
</evidence>
<dbReference type="AlphaFoldDB" id="A0A4Y2A2Q8"/>
<gene>
    <name evidence="1" type="ORF">AVEN_230657_1</name>
</gene>
<dbReference type="Proteomes" id="UP000499080">
    <property type="component" value="Unassembled WGS sequence"/>
</dbReference>